<dbReference type="InterPro" id="IPR014760">
    <property type="entry name" value="Serum_albumin_N"/>
</dbReference>
<keyword evidence="2" id="KW-0964">Secreted</keyword>
<sequence>MCERQTKTPINEQVHHCCEASYAKRRKCFTDLGVDTSYQPPAFDENVFNVGANICEGTEEEKQAKRLILLIKAIKLKPTMSHENLKGCIEEFTKVREKCCAAEDHQVCFDTE</sequence>
<feature type="domain" description="Albumin" evidence="5">
    <location>
        <begin position="1"/>
        <end position="112"/>
    </location>
</feature>
<evidence type="ECO:0000259" key="5">
    <source>
        <dbReference type="PROSITE" id="PS51438"/>
    </source>
</evidence>
<dbReference type="AlphaFoldDB" id="A0AAV6YM40"/>
<keyword evidence="3" id="KW-0677">Repeat</keyword>
<evidence type="ECO:0000256" key="1">
    <source>
        <dbReference type="ARBA" id="ARBA00004613"/>
    </source>
</evidence>
<dbReference type="InterPro" id="IPR000264">
    <property type="entry name" value="ALB/AFP/VDB"/>
</dbReference>
<dbReference type="GO" id="GO:0072562">
    <property type="term" value="C:blood microparticle"/>
    <property type="evidence" value="ECO:0007669"/>
    <property type="project" value="TreeGrafter"/>
</dbReference>
<dbReference type="GO" id="GO:0036094">
    <property type="term" value="F:small molecule binding"/>
    <property type="evidence" value="ECO:0007669"/>
    <property type="project" value="TreeGrafter"/>
</dbReference>
<protein>
    <recommendedName>
        <fullName evidence="5">Albumin domain-containing protein</fullName>
    </recommendedName>
</protein>
<dbReference type="Pfam" id="PF00273">
    <property type="entry name" value="Serum_albumin"/>
    <property type="match status" value="1"/>
</dbReference>
<dbReference type="SUPFAM" id="SSF48552">
    <property type="entry name" value="Serum albumin-like"/>
    <property type="match status" value="1"/>
</dbReference>
<organism evidence="6 7">
    <name type="scientific">Engystomops pustulosus</name>
    <name type="common">Tungara frog</name>
    <name type="synonym">Physalaemus pustulosus</name>
    <dbReference type="NCBI Taxonomy" id="76066"/>
    <lineage>
        <taxon>Eukaryota</taxon>
        <taxon>Metazoa</taxon>
        <taxon>Chordata</taxon>
        <taxon>Craniata</taxon>
        <taxon>Vertebrata</taxon>
        <taxon>Euteleostomi</taxon>
        <taxon>Amphibia</taxon>
        <taxon>Batrachia</taxon>
        <taxon>Anura</taxon>
        <taxon>Neobatrachia</taxon>
        <taxon>Hyloidea</taxon>
        <taxon>Leptodactylidae</taxon>
        <taxon>Leiuperinae</taxon>
        <taxon>Engystomops</taxon>
    </lineage>
</organism>
<comment type="subcellular location">
    <subcellularLocation>
        <location evidence="1">Secreted</location>
    </subcellularLocation>
</comment>
<dbReference type="PANTHER" id="PTHR11385:SF14">
    <property type="entry name" value="AFAMIN"/>
    <property type="match status" value="1"/>
</dbReference>
<dbReference type="EMBL" id="WNYA01051572">
    <property type="protein sequence ID" value="KAG8536030.1"/>
    <property type="molecule type" value="Genomic_DNA"/>
</dbReference>
<proteinExistence type="predicted"/>
<dbReference type="PROSITE" id="PS51438">
    <property type="entry name" value="ALBUMIN_2"/>
    <property type="match status" value="1"/>
</dbReference>
<dbReference type="PANTHER" id="PTHR11385">
    <property type="entry name" value="SERUM ALBUMIN-RELATED"/>
    <property type="match status" value="1"/>
</dbReference>
<reference evidence="6" key="1">
    <citation type="thesis" date="2020" institute="ProQuest LLC" country="789 East Eisenhower Parkway, Ann Arbor, MI, USA">
        <title>Comparative Genomics and Chromosome Evolution.</title>
        <authorList>
            <person name="Mudd A.B."/>
        </authorList>
    </citation>
    <scope>NUCLEOTIDE SEQUENCE</scope>
    <source>
        <strain evidence="6">237g6f4</strain>
        <tissue evidence="6">Blood</tissue>
    </source>
</reference>
<dbReference type="Proteomes" id="UP000824782">
    <property type="component" value="Unassembled WGS sequence"/>
</dbReference>
<dbReference type="GO" id="GO:0005737">
    <property type="term" value="C:cytoplasm"/>
    <property type="evidence" value="ECO:0007669"/>
    <property type="project" value="TreeGrafter"/>
</dbReference>
<dbReference type="Gene3D" id="1.10.246.10">
    <property type="match status" value="2"/>
</dbReference>
<comment type="caution">
    <text evidence="6">The sequence shown here is derived from an EMBL/GenBank/DDBJ whole genome shotgun (WGS) entry which is preliminary data.</text>
</comment>
<feature type="non-terminal residue" evidence="6">
    <location>
        <position position="112"/>
    </location>
</feature>
<accession>A0AAV6YM40</accession>
<keyword evidence="4" id="KW-1015">Disulfide bond</keyword>
<name>A0AAV6YM40_ENGPU</name>
<evidence type="ECO:0000313" key="6">
    <source>
        <dbReference type="EMBL" id="KAG8536030.1"/>
    </source>
</evidence>
<gene>
    <name evidence="6" type="ORF">GDO81_027246</name>
</gene>
<evidence type="ECO:0000256" key="2">
    <source>
        <dbReference type="ARBA" id="ARBA00022525"/>
    </source>
</evidence>
<dbReference type="InterPro" id="IPR020858">
    <property type="entry name" value="Serum_albumin-like"/>
</dbReference>
<evidence type="ECO:0000313" key="7">
    <source>
        <dbReference type="Proteomes" id="UP000824782"/>
    </source>
</evidence>
<evidence type="ECO:0000256" key="3">
    <source>
        <dbReference type="ARBA" id="ARBA00022737"/>
    </source>
</evidence>
<evidence type="ECO:0000256" key="4">
    <source>
        <dbReference type="ARBA" id="ARBA00023157"/>
    </source>
</evidence>
<dbReference type="SMART" id="SM00103">
    <property type="entry name" value="ALBUMIN"/>
    <property type="match status" value="1"/>
</dbReference>
<keyword evidence="7" id="KW-1185">Reference proteome</keyword>